<keyword evidence="2" id="KW-1185">Reference proteome</keyword>
<keyword evidence="1" id="KW-0378">Hydrolase</keyword>
<name>A0ACC5SRD2_ENSAD</name>
<evidence type="ECO:0000313" key="1">
    <source>
        <dbReference type="EMBL" id="MBP1871427.1"/>
    </source>
</evidence>
<dbReference type="Proteomes" id="UP000823773">
    <property type="component" value="Unassembled WGS sequence"/>
</dbReference>
<sequence>MISFRPFLILVFQFTLFVSSAACASVGFAEVEVTDPLDRPIQALIWYPTNDEPRLQPLADYEQSVAPNGHVAGEGLPLVVVSHGTGGSAYGHHDTAFALAEAGFVVVALTHPGDNYADMRHYASRSQLTERPRQVSLIIDYMLRAWPHRGAINPVRVGIFGFSIGGFTALVGMGGKPVLSGLIEQCAAAPQRWVCREFGGVDNLARSFGAAPLDVVHDARLKAAFVAAPAIPALFLADGLSDVHKPVALWAAALDDIVPVEPDFAIVRDGLPVRPVSHVEPGAGHYAFLAPCTRSQRAELHEICTDPPGFDRAAFHARLNAAAVAFFRANL</sequence>
<comment type="caution">
    <text evidence="1">The sequence shown here is derived from an EMBL/GenBank/DDBJ whole genome shotgun (WGS) entry which is preliminary data.</text>
</comment>
<proteinExistence type="predicted"/>
<protein>
    <submittedName>
        <fullName evidence="1">Dienelactone hydrolase</fullName>
    </submittedName>
</protein>
<gene>
    <name evidence="1" type="ORF">J2Z19_001139</name>
</gene>
<dbReference type="EMBL" id="JAGGJR010000002">
    <property type="protein sequence ID" value="MBP1871427.1"/>
    <property type="molecule type" value="Genomic_DNA"/>
</dbReference>
<accession>A0ACC5SRD2</accession>
<reference evidence="1" key="1">
    <citation type="submission" date="2021-03" db="EMBL/GenBank/DDBJ databases">
        <title>Genomic Encyclopedia of Type Strains, Phase IV (KMG-IV): sequencing the most valuable type-strain genomes for metagenomic binning, comparative biology and taxonomic classification.</title>
        <authorList>
            <person name="Goeker M."/>
        </authorList>
    </citation>
    <scope>NUCLEOTIDE SEQUENCE</scope>
    <source>
        <strain evidence="1">DSM 18131</strain>
    </source>
</reference>
<evidence type="ECO:0000313" key="2">
    <source>
        <dbReference type="Proteomes" id="UP000823773"/>
    </source>
</evidence>
<organism evidence="1 2">
    <name type="scientific">Ensifer adhaerens</name>
    <name type="common">Sinorhizobium morelense</name>
    <dbReference type="NCBI Taxonomy" id="106592"/>
    <lineage>
        <taxon>Bacteria</taxon>
        <taxon>Pseudomonadati</taxon>
        <taxon>Pseudomonadota</taxon>
        <taxon>Alphaproteobacteria</taxon>
        <taxon>Hyphomicrobiales</taxon>
        <taxon>Rhizobiaceae</taxon>
        <taxon>Sinorhizobium/Ensifer group</taxon>
        <taxon>Ensifer</taxon>
    </lineage>
</organism>